<keyword evidence="1" id="KW-0732">Signal</keyword>
<dbReference type="RefSeq" id="WP_063389681.1">
    <property type="nucleotide sequence ID" value="NZ_LWBR01000079.1"/>
</dbReference>
<dbReference type="Pfam" id="PF13472">
    <property type="entry name" value="Lipase_GDSL_2"/>
    <property type="match status" value="1"/>
</dbReference>
<organism evidence="3 4">
    <name type="scientific">Aeribacillus pallidus</name>
    <dbReference type="NCBI Taxonomy" id="33936"/>
    <lineage>
        <taxon>Bacteria</taxon>
        <taxon>Bacillati</taxon>
        <taxon>Bacillota</taxon>
        <taxon>Bacilli</taxon>
        <taxon>Bacillales</taxon>
        <taxon>Bacillaceae</taxon>
        <taxon>Aeribacillus</taxon>
    </lineage>
</organism>
<feature type="domain" description="SGNH hydrolase-type esterase" evidence="2">
    <location>
        <begin position="67"/>
        <end position="257"/>
    </location>
</feature>
<dbReference type="PROSITE" id="PS51257">
    <property type="entry name" value="PROKAR_LIPOPROTEIN"/>
    <property type="match status" value="1"/>
</dbReference>
<evidence type="ECO:0000256" key="1">
    <source>
        <dbReference type="SAM" id="SignalP"/>
    </source>
</evidence>
<dbReference type="InterPro" id="IPR036514">
    <property type="entry name" value="SGNH_hydro_sf"/>
</dbReference>
<dbReference type="InterPro" id="IPR051532">
    <property type="entry name" value="Ester_Hydrolysis_Enzymes"/>
</dbReference>
<dbReference type="Gene3D" id="3.40.50.1110">
    <property type="entry name" value="SGNH hydrolase"/>
    <property type="match status" value="1"/>
</dbReference>
<dbReference type="STRING" id="33936.AZI98_18295"/>
<accession>A0A167YXC1</accession>
<keyword evidence="4" id="KW-1185">Reference proteome</keyword>
<evidence type="ECO:0000313" key="3">
    <source>
        <dbReference type="EMBL" id="KZN94655.1"/>
    </source>
</evidence>
<reference evidence="3 4" key="1">
    <citation type="submission" date="2016-04" db="EMBL/GenBank/DDBJ databases">
        <title>Draft genome sequence of Aeribacillus pallidus 8m3 from petroleum reservoir.</title>
        <authorList>
            <person name="Poltaraus A.B."/>
            <person name="Nazina T.N."/>
            <person name="Tourova T.P."/>
            <person name="Malakho S.M."/>
            <person name="Korshunova A.V."/>
            <person name="Sokolova D.S."/>
        </authorList>
    </citation>
    <scope>NUCLEOTIDE SEQUENCE [LARGE SCALE GENOMIC DNA]</scope>
    <source>
        <strain evidence="3 4">8m3</strain>
    </source>
</reference>
<feature type="signal peptide" evidence="1">
    <location>
        <begin position="1"/>
        <end position="22"/>
    </location>
</feature>
<dbReference type="Proteomes" id="UP000076476">
    <property type="component" value="Unassembled WGS sequence"/>
</dbReference>
<gene>
    <name evidence="3" type="ORF">AZI98_18295</name>
</gene>
<dbReference type="OrthoDB" id="252349at2"/>
<dbReference type="PANTHER" id="PTHR30383:SF27">
    <property type="entry name" value="SPORE GERMINATION LIPASE LIPC"/>
    <property type="match status" value="1"/>
</dbReference>
<feature type="chain" id="PRO_5039474867" description="SGNH hydrolase-type esterase domain-containing protein" evidence="1">
    <location>
        <begin position="23"/>
        <end position="275"/>
    </location>
</feature>
<dbReference type="CDD" id="cd04506">
    <property type="entry name" value="SGNH_hydrolase_YpmR_like"/>
    <property type="match status" value="1"/>
</dbReference>
<comment type="caution">
    <text evidence="3">The sequence shown here is derived from an EMBL/GenBank/DDBJ whole genome shotgun (WGS) entry which is preliminary data.</text>
</comment>
<protein>
    <recommendedName>
        <fullName evidence="2">SGNH hydrolase-type esterase domain-containing protein</fullName>
    </recommendedName>
</protein>
<dbReference type="SUPFAM" id="SSF52266">
    <property type="entry name" value="SGNH hydrolase"/>
    <property type="match status" value="1"/>
</dbReference>
<dbReference type="GO" id="GO:0004622">
    <property type="term" value="F:phosphatidylcholine lysophospholipase activity"/>
    <property type="evidence" value="ECO:0007669"/>
    <property type="project" value="TreeGrafter"/>
</dbReference>
<sequence length="275" mass="31104">MLSKKFSLLIMTFFLLTGCVQKSTASPSNQAKAEEEESKPIETEIAVAGNESRSSTFQLQGDIKIVALGDSLTKGVGDRTKEGYVGLVSNELEKKEDISSISTVNFAAMGHSTENLLKKLDEDQVKKELKDADLIFMTIGANDLMKVVRENIFELTVELFQEERLLYEQRLRDIMNKIRSTNEQAVIAFIGLYNPFAWKLAEFPEIDMIISEWNERTKQILLEDGRAVFVSIQDIFQEGEDNNLLYADEFHPNENGYVLIAARVMETLENGTKKD</sequence>
<proteinExistence type="predicted"/>
<dbReference type="InterPro" id="IPR013830">
    <property type="entry name" value="SGNH_hydro"/>
</dbReference>
<dbReference type="EMBL" id="LWBR01000079">
    <property type="protein sequence ID" value="KZN94655.1"/>
    <property type="molecule type" value="Genomic_DNA"/>
</dbReference>
<dbReference type="AlphaFoldDB" id="A0A167YXC1"/>
<dbReference type="PANTHER" id="PTHR30383">
    <property type="entry name" value="THIOESTERASE 1/PROTEASE 1/LYSOPHOSPHOLIPASE L1"/>
    <property type="match status" value="1"/>
</dbReference>
<evidence type="ECO:0000259" key="2">
    <source>
        <dbReference type="Pfam" id="PF13472"/>
    </source>
</evidence>
<name>A0A167YXC1_9BACI</name>
<evidence type="ECO:0000313" key="4">
    <source>
        <dbReference type="Proteomes" id="UP000076476"/>
    </source>
</evidence>